<dbReference type="CDD" id="cd07325">
    <property type="entry name" value="M48_Ste24p_like"/>
    <property type="match status" value="1"/>
</dbReference>
<evidence type="ECO:0000256" key="9">
    <source>
        <dbReference type="ARBA" id="ARBA00023049"/>
    </source>
</evidence>
<organism evidence="14">
    <name type="scientific">Caldilineaceae bacterium SB0661_bin_32</name>
    <dbReference type="NCBI Taxonomy" id="2605255"/>
    <lineage>
        <taxon>Bacteria</taxon>
        <taxon>Bacillati</taxon>
        <taxon>Chloroflexota</taxon>
        <taxon>Caldilineae</taxon>
        <taxon>Caldilineales</taxon>
        <taxon>Caldilineaceae</taxon>
    </lineage>
</organism>
<dbReference type="GO" id="GO:0004222">
    <property type="term" value="F:metalloendopeptidase activity"/>
    <property type="evidence" value="ECO:0007669"/>
    <property type="project" value="InterPro"/>
</dbReference>
<evidence type="ECO:0000256" key="1">
    <source>
        <dbReference type="ARBA" id="ARBA00004651"/>
    </source>
</evidence>
<dbReference type="AlphaFoldDB" id="A0A6B1D7D7"/>
<evidence type="ECO:0000256" key="11">
    <source>
        <dbReference type="RuleBase" id="RU003983"/>
    </source>
</evidence>
<dbReference type="InterPro" id="IPR050083">
    <property type="entry name" value="HtpX_protease"/>
</dbReference>
<evidence type="ECO:0000256" key="7">
    <source>
        <dbReference type="ARBA" id="ARBA00022833"/>
    </source>
</evidence>
<evidence type="ECO:0000256" key="10">
    <source>
        <dbReference type="ARBA" id="ARBA00023136"/>
    </source>
</evidence>
<keyword evidence="10 12" id="KW-0472">Membrane</keyword>
<dbReference type="Gene3D" id="3.30.2010.10">
    <property type="entry name" value="Metalloproteases ('zincins'), catalytic domain"/>
    <property type="match status" value="1"/>
</dbReference>
<evidence type="ECO:0000256" key="8">
    <source>
        <dbReference type="ARBA" id="ARBA00022989"/>
    </source>
</evidence>
<dbReference type="PANTHER" id="PTHR43221:SF1">
    <property type="entry name" value="PROTEASE HTPX"/>
    <property type="match status" value="1"/>
</dbReference>
<keyword evidence="3 11" id="KW-0645">Protease</keyword>
<feature type="transmembrane region" description="Helical" evidence="12">
    <location>
        <begin position="26"/>
        <end position="46"/>
    </location>
</feature>
<keyword evidence="6 11" id="KW-0378">Hydrolase</keyword>
<dbReference type="GO" id="GO:0005886">
    <property type="term" value="C:plasma membrane"/>
    <property type="evidence" value="ECO:0007669"/>
    <property type="project" value="UniProtKB-SubCell"/>
</dbReference>
<gene>
    <name evidence="14" type="ORF">F4X14_11035</name>
</gene>
<comment type="subcellular location">
    <subcellularLocation>
        <location evidence="1">Cell membrane</location>
        <topology evidence="1">Multi-pass membrane protein</topology>
    </subcellularLocation>
</comment>
<evidence type="ECO:0000259" key="13">
    <source>
        <dbReference type="Pfam" id="PF01435"/>
    </source>
</evidence>
<dbReference type="GO" id="GO:0006508">
    <property type="term" value="P:proteolysis"/>
    <property type="evidence" value="ECO:0007669"/>
    <property type="project" value="UniProtKB-KW"/>
</dbReference>
<comment type="cofactor">
    <cofactor evidence="11">
        <name>Zn(2+)</name>
        <dbReference type="ChEBI" id="CHEBI:29105"/>
    </cofactor>
    <text evidence="11">Binds 1 zinc ion per subunit.</text>
</comment>
<name>A0A6B1D7D7_9CHLR</name>
<sequence length="325" mass="36402">MERKSLDGESRALNAGGFRHPMERPLLGICIVGSVVLFAALLLVAFNSQTVLSFFREESIAAYRDESPEAADLSDEEIIALLPPETTELLARIESLNPVAILLGPLAVLLLTVWAMGREYGKLRANALRITARQFPQVYAMWASITRDLGMKKVPDLYTINGDGVLNAYAACVPGFRSFGALYSDILETCLRNEDWDSLKFILGHEAAHIRLGHVAWWYMLFKFVFTFPPFNYIIGLPLGRAQEYSCDKVGHAFAHDHDCKGLLMLTVGKHLYREIDFDAHMEETVERGGLWATLINLSSGHPILAWRVNAIRKGHNGGLFLRRK</sequence>
<evidence type="ECO:0000256" key="2">
    <source>
        <dbReference type="ARBA" id="ARBA00022475"/>
    </source>
</evidence>
<keyword evidence="7 11" id="KW-0862">Zinc</keyword>
<keyword evidence="8 12" id="KW-1133">Transmembrane helix</keyword>
<comment type="similarity">
    <text evidence="11">Belongs to the peptidase M48 family.</text>
</comment>
<protein>
    <submittedName>
        <fullName evidence="14">M48 family metallopeptidase</fullName>
    </submittedName>
</protein>
<dbReference type="GO" id="GO:0046872">
    <property type="term" value="F:metal ion binding"/>
    <property type="evidence" value="ECO:0007669"/>
    <property type="project" value="UniProtKB-KW"/>
</dbReference>
<evidence type="ECO:0000256" key="5">
    <source>
        <dbReference type="ARBA" id="ARBA00022723"/>
    </source>
</evidence>
<keyword evidence="2" id="KW-1003">Cell membrane</keyword>
<evidence type="ECO:0000256" key="12">
    <source>
        <dbReference type="SAM" id="Phobius"/>
    </source>
</evidence>
<evidence type="ECO:0000256" key="3">
    <source>
        <dbReference type="ARBA" id="ARBA00022670"/>
    </source>
</evidence>
<evidence type="ECO:0000313" key="14">
    <source>
        <dbReference type="EMBL" id="MYC95494.1"/>
    </source>
</evidence>
<keyword evidence="9 11" id="KW-0482">Metalloprotease</keyword>
<feature type="transmembrane region" description="Helical" evidence="12">
    <location>
        <begin position="99"/>
        <end position="117"/>
    </location>
</feature>
<comment type="caution">
    <text evidence="14">The sequence shown here is derived from an EMBL/GenBank/DDBJ whole genome shotgun (WGS) entry which is preliminary data.</text>
</comment>
<accession>A0A6B1D7D7</accession>
<dbReference type="EMBL" id="VXMH01000056">
    <property type="protein sequence ID" value="MYC95494.1"/>
    <property type="molecule type" value="Genomic_DNA"/>
</dbReference>
<evidence type="ECO:0000256" key="4">
    <source>
        <dbReference type="ARBA" id="ARBA00022692"/>
    </source>
</evidence>
<proteinExistence type="inferred from homology"/>
<feature type="domain" description="Peptidase M48" evidence="13">
    <location>
        <begin position="134"/>
        <end position="314"/>
    </location>
</feature>
<dbReference type="PANTHER" id="PTHR43221">
    <property type="entry name" value="PROTEASE HTPX"/>
    <property type="match status" value="1"/>
</dbReference>
<reference evidence="14" key="1">
    <citation type="submission" date="2019-09" db="EMBL/GenBank/DDBJ databases">
        <title>Characterisation of the sponge microbiome using genome-centric metagenomics.</title>
        <authorList>
            <person name="Engelberts J.P."/>
            <person name="Robbins S.J."/>
            <person name="De Goeij J.M."/>
            <person name="Aranda M."/>
            <person name="Bell S.C."/>
            <person name="Webster N.S."/>
        </authorList>
    </citation>
    <scope>NUCLEOTIDE SEQUENCE</scope>
    <source>
        <strain evidence="14">SB0661_bin_32</strain>
    </source>
</reference>
<dbReference type="Pfam" id="PF01435">
    <property type="entry name" value="Peptidase_M48"/>
    <property type="match status" value="1"/>
</dbReference>
<dbReference type="InterPro" id="IPR001915">
    <property type="entry name" value="Peptidase_M48"/>
</dbReference>
<keyword evidence="5" id="KW-0479">Metal-binding</keyword>
<evidence type="ECO:0000256" key="6">
    <source>
        <dbReference type="ARBA" id="ARBA00022801"/>
    </source>
</evidence>
<keyword evidence="4 12" id="KW-0812">Transmembrane</keyword>